<dbReference type="EMBL" id="AHAM01000337">
    <property type="protein sequence ID" value="EHK52349.1"/>
    <property type="molecule type" value="Genomic_DNA"/>
</dbReference>
<feature type="compositionally biased region" description="Basic and acidic residues" evidence="1">
    <location>
        <begin position="46"/>
        <end position="55"/>
    </location>
</feature>
<evidence type="ECO:0000313" key="2">
    <source>
        <dbReference type="EMBL" id="EHK52349.1"/>
    </source>
</evidence>
<gene>
    <name evidence="2" type="ORF">MAXJ12_35756</name>
</gene>
<dbReference type="Proteomes" id="UP000003250">
    <property type="component" value="Unassembled WGS sequence"/>
</dbReference>
<keyword evidence="3" id="KW-1185">Reference proteome</keyword>
<feature type="region of interest" description="Disordered" evidence="1">
    <location>
        <begin position="1"/>
        <end position="55"/>
    </location>
</feature>
<organism evidence="2 3">
    <name type="scientific">Mesorhizobium alhagi CCNWXJ12-2</name>
    <dbReference type="NCBI Taxonomy" id="1107882"/>
    <lineage>
        <taxon>Bacteria</taxon>
        <taxon>Pseudomonadati</taxon>
        <taxon>Pseudomonadota</taxon>
        <taxon>Alphaproteobacteria</taxon>
        <taxon>Hyphomicrobiales</taxon>
        <taxon>Phyllobacteriaceae</taxon>
        <taxon>Allomesorhizobium</taxon>
    </lineage>
</organism>
<proteinExistence type="predicted"/>
<reference evidence="2 3" key="1">
    <citation type="journal article" date="2012" name="J. Bacteriol.">
        <title>Draft Genome Sequence of Mesorhizobium alhagi CCNWXJ12-2T, a Novel Salt-Resistant Species Isolated from the Desert of Northwestern China.</title>
        <authorList>
            <person name="Zhou M."/>
            <person name="Chen W."/>
            <person name="Chen H."/>
            <person name="Wei G."/>
        </authorList>
    </citation>
    <scope>NUCLEOTIDE SEQUENCE [LARGE SCALE GENOMIC DNA]</scope>
    <source>
        <strain evidence="2 3">CCNWXJ12-2</strain>
    </source>
</reference>
<protein>
    <submittedName>
        <fullName evidence="2">Uncharacterized protein</fullName>
    </submittedName>
</protein>
<evidence type="ECO:0000313" key="3">
    <source>
        <dbReference type="Proteomes" id="UP000003250"/>
    </source>
</evidence>
<evidence type="ECO:0000256" key="1">
    <source>
        <dbReference type="SAM" id="MobiDB-lite"/>
    </source>
</evidence>
<dbReference type="AlphaFoldDB" id="H0I3T4"/>
<accession>H0I3T4</accession>
<sequence length="55" mass="6368">MTRTLPRKRLRSQAVRRSAGPEETEMLAHHLEEEEFVQPRANGFAAKHESAPRQE</sequence>
<name>H0I3T4_9HYPH</name>
<feature type="compositionally biased region" description="Basic residues" evidence="1">
    <location>
        <begin position="1"/>
        <end position="11"/>
    </location>
</feature>